<name>A0A8R7VGS7_TRIUA</name>
<organism evidence="2 3">
    <name type="scientific">Triticum urartu</name>
    <name type="common">Red wild einkorn</name>
    <name type="synonym">Crithodium urartu</name>
    <dbReference type="NCBI Taxonomy" id="4572"/>
    <lineage>
        <taxon>Eukaryota</taxon>
        <taxon>Viridiplantae</taxon>
        <taxon>Streptophyta</taxon>
        <taxon>Embryophyta</taxon>
        <taxon>Tracheophyta</taxon>
        <taxon>Spermatophyta</taxon>
        <taxon>Magnoliopsida</taxon>
        <taxon>Liliopsida</taxon>
        <taxon>Poales</taxon>
        <taxon>Poaceae</taxon>
        <taxon>BOP clade</taxon>
        <taxon>Pooideae</taxon>
        <taxon>Triticodae</taxon>
        <taxon>Triticeae</taxon>
        <taxon>Triticinae</taxon>
        <taxon>Triticum</taxon>
    </lineage>
</organism>
<sequence>MRCRSPAIPAQPRTTGSPVPLLTFFRGSLAWDLASYPGLFLSDMSRHLRASTTLASSSARSSSGSVAVPPSSDRELSHPAPSTLYCLLPRMQCTSCYAAVNGGGNYCSVECVFGAP</sequence>
<proteinExistence type="predicted"/>
<reference evidence="2" key="3">
    <citation type="submission" date="2022-06" db="UniProtKB">
        <authorList>
            <consortium name="EnsemblPlants"/>
        </authorList>
    </citation>
    <scope>IDENTIFICATION</scope>
</reference>
<reference evidence="2" key="2">
    <citation type="submission" date="2018-03" db="EMBL/GenBank/DDBJ databases">
        <title>The Triticum urartu genome reveals the dynamic nature of wheat genome evolution.</title>
        <authorList>
            <person name="Ling H."/>
            <person name="Ma B."/>
            <person name="Shi X."/>
            <person name="Liu H."/>
            <person name="Dong L."/>
            <person name="Sun H."/>
            <person name="Cao Y."/>
            <person name="Gao Q."/>
            <person name="Zheng S."/>
            <person name="Li Y."/>
            <person name="Yu Y."/>
            <person name="Du H."/>
            <person name="Qi M."/>
            <person name="Li Y."/>
            <person name="Yu H."/>
            <person name="Cui Y."/>
            <person name="Wang N."/>
            <person name="Chen C."/>
            <person name="Wu H."/>
            <person name="Zhao Y."/>
            <person name="Zhang J."/>
            <person name="Li Y."/>
            <person name="Zhou W."/>
            <person name="Zhang B."/>
            <person name="Hu W."/>
            <person name="Eijk M."/>
            <person name="Tang J."/>
            <person name="Witsenboer H."/>
            <person name="Zhao S."/>
            <person name="Li Z."/>
            <person name="Zhang A."/>
            <person name="Wang D."/>
            <person name="Liang C."/>
        </authorList>
    </citation>
    <scope>NUCLEOTIDE SEQUENCE [LARGE SCALE GENOMIC DNA]</scope>
    <source>
        <strain evidence="2">cv. G1812</strain>
    </source>
</reference>
<dbReference type="AlphaFoldDB" id="A0A8R7VGS7"/>
<feature type="compositionally biased region" description="Low complexity" evidence="1">
    <location>
        <begin position="53"/>
        <end position="71"/>
    </location>
</feature>
<reference evidence="3" key="1">
    <citation type="journal article" date="2013" name="Nature">
        <title>Draft genome of the wheat A-genome progenitor Triticum urartu.</title>
        <authorList>
            <person name="Ling H.Q."/>
            <person name="Zhao S."/>
            <person name="Liu D."/>
            <person name="Wang J."/>
            <person name="Sun H."/>
            <person name="Zhang C."/>
            <person name="Fan H."/>
            <person name="Li D."/>
            <person name="Dong L."/>
            <person name="Tao Y."/>
            <person name="Gao C."/>
            <person name="Wu H."/>
            <person name="Li Y."/>
            <person name="Cui Y."/>
            <person name="Guo X."/>
            <person name="Zheng S."/>
            <person name="Wang B."/>
            <person name="Yu K."/>
            <person name="Liang Q."/>
            <person name="Yang W."/>
            <person name="Lou X."/>
            <person name="Chen J."/>
            <person name="Feng M."/>
            <person name="Jian J."/>
            <person name="Zhang X."/>
            <person name="Luo G."/>
            <person name="Jiang Y."/>
            <person name="Liu J."/>
            <person name="Wang Z."/>
            <person name="Sha Y."/>
            <person name="Zhang B."/>
            <person name="Wu H."/>
            <person name="Tang D."/>
            <person name="Shen Q."/>
            <person name="Xue P."/>
            <person name="Zou S."/>
            <person name="Wang X."/>
            <person name="Liu X."/>
            <person name="Wang F."/>
            <person name="Yang Y."/>
            <person name="An X."/>
            <person name="Dong Z."/>
            <person name="Zhang K."/>
            <person name="Zhang X."/>
            <person name="Luo M.C."/>
            <person name="Dvorak J."/>
            <person name="Tong Y."/>
            <person name="Wang J."/>
            <person name="Yang H."/>
            <person name="Li Z."/>
            <person name="Wang D."/>
            <person name="Zhang A."/>
            <person name="Wang J."/>
        </authorList>
    </citation>
    <scope>NUCLEOTIDE SEQUENCE</scope>
    <source>
        <strain evidence="3">cv. G1812</strain>
    </source>
</reference>
<keyword evidence="3" id="KW-1185">Reference proteome</keyword>
<dbReference type="Proteomes" id="UP000015106">
    <property type="component" value="Chromosome 5"/>
</dbReference>
<feature type="region of interest" description="Disordered" evidence="1">
    <location>
        <begin position="53"/>
        <end position="78"/>
    </location>
</feature>
<accession>A0A8R7VGS7</accession>
<dbReference type="EnsemblPlants" id="TuG1812U0000218400.01.T01">
    <property type="protein sequence ID" value="TuG1812U0000218400.01.T01"/>
    <property type="gene ID" value="TuG1812U0000218400.01"/>
</dbReference>
<evidence type="ECO:0000313" key="2">
    <source>
        <dbReference type="EnsemblPlants" id="TuG1812U0000218400.01.T01"/>
    </source>
</evidence>
<protein>
    <submittedName>
        <fullName evidence="2">Uncharacterized protein</fullName>
    </submittedName>
</protein>
<evidence type="ECO:0000256" key="1">
    <source>
        <dbReference type="SAM" id="MobiDB-lite"/>
    </source>
</evidence>
<evidence type="ECO:0000313" key="3">
    <source>
        <dbReference type="Proteomes" id="UP000015106"/>
    </source>
</evidence>
<dbReference type="Gramene" id="TuG1812U0000218400.01.T01">
    <property type="protein sequence ID" value="TuG1812U0000218400.01.T01"/>
    <property type="gene ID" value="TuG1812U0000218400.01"/>
</dbReference>